<keyword evidence="4" id="KW-1185">Reference proteome</keyword>
<keyword evidence="2" id="KW-0560">Oxidoreductase</keyword>
<accession>A0ABU0M322</accession>
<dbReference type="Pfam" id="PF13561">
    <property type="entry name" value="adh_short_C2"/>
    <property type="match status" value="1"/>
</dbReference>
<protein>
    <submittedName>
        <fullName evidence="3">NAD(P)-dependent dehydrogenase (Short-subunit alcohol dehydrogenase family)</fullName>
    </submittedName>
</protein>
<dbReference type="Gene3D" id="3.40.50.720">
    <property type="entry name" value="NAD(P)-binding Rossmann-like Domain"/>
    <property type="match status" value="1"/>
</dbReference>
<dbReference type="Proteomes" id="UP001223743">
    <property type="component" value="Unassembled WGS sequence"/>
</dbReference>
<dbReference type="PANTHER" id="PTHR24321:SF8">
    <property type="entry name" value="ESTRADIOL 17-BETA-DEHYDROGENASE 8-RELATED"/>
    <property type="match status" value="1"/>
</dbReference>
<dbReference type="RefSeq" id="WP_266281103.1">
    <property type="nucleotide sequence ID" value="NZ_JAPKNF010000001.1"/>
</dbReference>
<dbReference type="PRINTS" id="PR00081">
    <property type="entry name" value="GDHRDH"/>
</dbReference>
<dbReference type="SUPFAM" id="SSF51735">
    <property type="entry name" value="NAD(P)-binding Rossmann-fold domains"/>
    <property type="match status" value="1"/>
</dbReference>
<organism evidence="3 4">
    <name type="scientific">Kaistia geumhonensis</name>
    <dbReference type="NCBI Taxonomy" id="410839"/>
    <lineage>
        <taxon>Bacteria</taxon>
        <taxon>Pseudomonadati</taxon>
        <taxon>Pseudomonadota</taxon>
        <taxon>Alphaproteobacteria</taxon>
        <taxon>Hyphomicrobiales</taxon>
        <taxon>Kaistiaceae</taxon>
        <taxon>Kaistia</taxon>
    </lineage>
</organism>
<evidence type="ECO:0000256" key="1">
    <source>
        <dbReference type="ARBA" id="ARBA00006484"/>
    </source>
</evidence>
<reference evidence="3 4" key="1">
    <citation type="submission" date="2023-07" db="EMBL/GenBank/DDBJ databases">
        <title>Genomic Encyclopedia of Type Strains, Phase IV (KMG-IV): sequencing the most valuable type-strain genomes for metagenomic binning, comparative biology and taxonomic classification.</title>
        <authorList>
            <person name="Goeker M."/>
        </authorList>
    </citation>
    <scope>NUCLEOTIDE SEQUENCE [LARGE SCALE GENOMIC DNA]</scope>
    <source>
        <strain evidence="3 4">B1-1</strain>
    </source>
</reference>
<gene>
    <name evidence="3" type="ORF">QO015_000961</name>
</gene>
<dbReference type="PANTHER" id="PTHR24321">
    <property type="entry name" value="DEHYDROGENASES, SHORT CHAIN"/>
    <property type="match status" value="1"/>
</dbReference>
<dbReference type="InterPro" id="IPR036291">
    <property type="entry name" value="NAD(P)-bd_dom_sf"/>
</dbReference>
<sequence>MLMRLQDRAILVTGPAKGMGGAITLAIAAAGGDLVLIGRDMGPIEAVAEDVRALGRDALVVRADITDETEVHAAVAAASAYFGPRLYGAVNVAGVSGPTGKTLWEHSVEDFRELFDVNVLGTFLVMKAMLPQLIARQAGSIVNIGGTFGFKGVRKASLYGATKWTLRGLTKSAALEAGGAGVRVNMVSPGGVEGPRLTRQLGEEAAIEGITFDERLARFATTSALGRMSTADDIAEAVLFLLSPAARNITGQDLLVDGGTIV</sequence>
<proteinExistence type="inferred from homology"/>
<comment type="similarity">
    <text evidence="1">Belongs to the short-chain dehydrogenases/reductases (SDR) family.</text>
</comment>
<dbReference type="InterPro" id="IPR002347">
    <property type="entry name" value="SDR_fam"/>
</dbReference>
<evidence type="ECO:0000256" key="2">
    <source>
        <dbReference type="ARBA" id="ARBA00023002"/>
    </source>
</evidence>
<evidence type="ECO:0000313" key="4">
    <source>
        <dbReference type="Proteomes" id="UP001223743"/>
    </source>
</evidence>
<dbReference type="EMBL" id="JAUSWJ010000001">
    <property type="protein sequence ID" value="MDQ0515348.1"/>
    <property type="molecule type" value="Genomic_DNA"/>
</dbReference>
<name>A0ABU0M322_9HYPH</name>
<dbReference type="CDD" id="cd05233">
    <property type="entry name" value="SDR_c"/>
    <property type="match status" value="1"/>
</dbReference>
<evidence type="ECO:0000313" key="3">
    <source>
        <dbReference type="EMBL" id="MDQ0515348.1"/>
    </source>
</evidence>
<comment type="caution">
    <text evidence="3">The sequence shown here is derived from an EMBL/GenBank/DDBJ whole genome shotgun (WGS) entry which is preliminary data.</text>
</comment>